<reference evidence="1" key="1">
    <citation type="submission" date="2021-10" db="EMBL/GenBank/DDBJ databases">
        <authorList>
            <person name="Hussein R."/>
            <person name="Harrison J."/>
            <person name="Studholme D.J."/>
            <person name="Vicente J."/>
            <person name="Grant M."/>
        </authorList>
    </citation>
    <scope>NUCLEOTIDE SEQUENCE</scope>
    <source>
        <strain evidence="1">NCPPB 2970</strain>
    </source>
</reference>
<accession>A0AAJ3CE26</accession>
<sequence length="90" mass="10018">MSDTIDLEKRLFAAALYELRLLLSSYVDPDDQTALGSAAWIAYRLHNQALATLAGQPFDVESALDGLQKLEPALGKERMEQFRCAVFSEI</sequence>
<evidence type="ECO:0000313" key="2">
    <source>
        <dbReference type="Proteomes" id="UP001297361"/>
    </source>
</evidence>
<reference evidence="1" key="2">
    <citation type="submission" date="2024-01" db="EMBL/GenBank/DDBJ databases">
        <title>Long-read genome sequencing of X. campestris pv. papavericola.</title>
        <authorList>
            <person name="Hussain R.M.F."/>
            <person name="Greer S."/>
            <person name="Harrison J."/>
            <person name="Grant M."/>
            <person name="Vicente J."/>
            <person name="Studholme D.J."/>
        </authorList>
    </citation>
    <scope>NUCLEOTIDE SEQUENCE</scope>
    <source>
        <strain evidence="1">NCPPB 2970</strain>
    </source>
</reference>
<proteinExistence type="predicted"/>
<organism evidence="1 2">
    <name type="scientific">Xanthomonas campestris pv. papavericola</name>
    <dbReference type="NCBI Taxonomy" id="487881"/>
    <lineage>
        <taxon>Bacteria</taxon>
        <taxon>Pseudomonadati</taxon>
        <taxon>Pseudomonadota</taxon>
        <taxon>Gammaproteobacteria</taxon>
        <taxon>Lysobacterales</taxon>
        <taxon>Lysobacteraceae</taxon>
        <taxon>Xanthomonas</taxon>
    </lineage>
</organism>
<dbReference type="EMBL" id="JAJFNJ020000003">
    <property type="protein sequence ID" value="MEC3887630.1"/>
    <property type="molecule type" value="Genomic_DNA"/>
</dbReference>
<name>A0AAJ3CE26_XANCA</name>
<gene>
    <name evidence="1" type="ORF">LLE72_007670</name>
</gene>
<dbReference type="RefSeq" id="WP_228425612.1">
    <property type="nucleotide sequence ID" value="NZ_JAJFNJ020000003.1"/>
</dbReference>
<comment type="caution">
    <text evidence="1">The sequence shown here is derived from an EMBL/GenBank/DDBJ whole genome shotgun (WGS) entry which is preliminary data.</text>
</comment>
<dbReference type="AlphaFoldDB" id="A0AAJ3CE26"/>
<evidence type="ECO:0000313" key="1">
    <source>
        <dbReference type="EMBL" id="MEC3887630.1"/>
    </source>
</evidence>
<protein>
    <submittedName>
        <fullName evidence="1">Uncharacterized protein</fullName>
    </submittedName>
</protein>
<dbReference type="Proteomes" id="UP001297361">
    <property type="component" value="Unassembled WGS sequence"/>
</dbReference>